<evidence type="ECO:0000259" key="1">
    <source>
        <dbReference type="Pfam" id="PF02514"/>
    </source>
</evidence>
<dbReference type="AlphaFoldDB" id="A0A656JVK3"/>
<gene>
    <name evidence="2" type="primary">cobN</name>
    <name evidence="2" type="ORF">A245_21879</name>
</gene>
<dbReference type="InterPro" id="IPR003672">
    <property type="entry name" value="CobN/Mg_chltase"/>
</dbReference>
<feature type="non-terminal residue" evidence="2">
    <location>
        <position position="147"/>
    </location>
</feature>
<dbReference type="Pfam" id="PF02514">
    <property type="entry name" value="CobN-Mg_chel"/>
    <property type="match status" value="1"/>
</dbReference>
<dbReference type="GO" id="GO:0051116">
    <property type="term" value="F:cobaltochelatase activity"/>
    <property type="evidence" value="ECO:0007669"/>
    <property type="project" value="UniProtKB-EC"/>
</dbReference>
<evidence type="ECO:0000313" key="3">
    <source>
        <dbReference type="Proteomes" id="UP000018849"/>
    </source>
</evidence>
<dbReference type="Proteomes" id="UP000018849">
    <property type="component" value="Unassembled WGS sequence"/>
</dbReference>
<reference evidence="2 3" key="1">
    <citation type="journal article" date="2013" name="PLoS Pathog.">
        <title>Genomic analysis of the Kiwifruit pathogen Pseudomonas syringae pv. actinidiae provides insight into the origins of an emergent plant disease.</title>
        <authorList>
            <person name="McCann H.C."/>
            <person name="Rikkerink E.H."/>
            <person name="Bertels F."/>
            <person name="Fiers M."/>
            <person name="Lu A."/>
            <person name="Rees-George J."/>
            <person name="Andersen M.T."/>
            <person name="Gleave A.P."/>
            <person name="Haubold B."/>
            <person name="Wohlers M.W."/>
            <person name="Guttman D.S."/>
            <person name="Wang P.W."/>
            <person name="Straub C."/>
            <person name="Vanneste J.L."/>
            <person name="Rainey P.B."/>
            <person name="Templeton M.D."/>
        </authorList>
    </citation>
    <scope>NUCLEOTIDE SEQUENCE [LARGE SCALE GENOMIC DNA]</scope>
    <source>
        <strain evidence="2 3">ICMP 19096</strain>
    </source>
</reference>
<keyword evidence="2" id="KW-0436">Ligase</keyword>
<feature type="domain" description="CobN/magnesium chelatase" evidence="1">
    <location>
        <begin position="1"/>
        <end position="138"/>
    </location>
</feature>
<feature type="non-terminal residue" evidence="2">
    <location>
        <position position="1"/>
    </location>
</feature>
<protein>
    <submittedName>
        <fullName evidence="2">Cobaltochelatase subunit CobN</fullName>
        <ecNumber evidence="2">6.6.1.2</ecNumber>
    </submittedName>
</protein>
<organism evidence="2 3">
    <name type="scientific">Pseudomonas syringae pv. actinidiae ICMP 19096</name>
    <dbReference type="NCBI Taxonomy" id="1194405"/>
    <lineage>
        <taxon>Bacteria</taxon>
        <taxon>Pseudomonadati</taxon>
        <taxon>Pseudomonadota</taxon>
        <taxon>Gammaproteobacteria</taxon>
        <taxon>Pseudomonadales</taxon>
        <taxon>Pseudomonadaceae</taxon>
        <taxon>Pseudomonas</taxon>
        <taxon>Pseudomonas syringae</taxon>
    </lineage>
</organism>
<dbReference type="EMBL" id="AOKF01001870">
    <property type="protein sequence ID" value="EPN56576.1"/>
    <property type="molecule type" value="Genomic_DNA"/>
</dbReference>
<proteinExistence type="predicted"/>
<comment type="caution">
    <text evidence="2">The sequence shown here is derived from an EMBL/GenBank/DDBJ whole genome shotgun (WGS) entry which is preliminary data.</text>
</comment>
<name>A0A656JVK3_PSESF</name>
<accession>A0A656JVK3</accession>
<sequence length="147" mass="16623">HLMPPLTRAETYGPLRNLELLADEFYEAQLLDPRRARELQRDILELVRETRIDRELALDNATDSDADAAVWLPRLDTYLCDLKESQIRDGLHIFGQSPEGRLRTDTLLALLRIPRGDGRGAQSSLLRALSKAFALGFDPLDCELAEP</sequence>
<dbReference type="PANTHER" id="PTHR44119">
    <property type="entry name" value="MAGNESIUM-CHELATASE SUBUNIT CHLH, CHLOROPLASTIC"/>
    <property type="match status" value="1"/>
</dbReference>
<dbReference type="PANTHER" id="PTHR44119:SF4">
    <property type="entry name" value="AEROBIC COBALTOCHELATASE SUBUNIT COBN"/>
    <property type="match status" value="1"/>
</dbReference>
<evidence type="ECO:0000313" key="2">
    <source>
        <dbReference type="EMBL" id="EPN56576.1"/>
    </source>
</evidence>
<dbReference type="EC" id="6.6.1.2" evidence="2"/>